<dbReference type="Gene3D" id="3.40.50.1580">
    <property type="entry name" value="Nucleoside phosphorylase domain"/>
    <property type="match status" value="1"/>
</dbReference>
<dbReference type="InterPro" id="IPR053137">
    <property type="entry name" value="NLR-like"/>
</dbReference>
<dbReference type="GO" id="GO:0009116">
    <property type="term" value="P:nucleoside metabolic process"/>
    <property type="evidence" value="ECO:0007669"/>
    <property type="project" value="InterPro"/>
</dbReference>
<comment type="caution">
    <text evidence="2">The sequence shown here is derived from an EMBL/GenBank/DDBJ whole genome shotgun (WGS) entry which is preliminary data.</text>
</comment>
<accession>A0A4S8Z2Z3</accession>
<dbReference type="AlphaFoldDB" id="A0A4S8Z2Z3"/>
<evidence type="ECO:0000313" key="3">
    <source>
        <dbReference type="Proteomes" id="UP000310421"/>
    </source>
</evidence>
<gene>
    <name evidence="2" type="ORF">D6D20_05526</name>
</gene>
<dbReference type="PANTHER" id="PTHR46082">
    <property type="entry name" value="ATP/GTP-BINDING PROTEIN-RELATED"/>
    <property type="match status" value="1"/>
</dbReference>
<feature type="domain" description="Nucleoside phosphorylase" evidence="1">
    <location>
        <begin position="39"/>
        <end position="313"/>
    </location>
</feature>
<evidence type="ECO:0000259" key="1">
    <source>
        <dbReference type="Pfam" id="PF01048"/>
    </source>
</evidence>
<name>A0A4S8Z2Z3_AURPU</name>
<dbReference type="Pfam" id="PF01048">
    <property type="entry name" value="PNP_UDP_1"/>
    <property type="match status" value="1"/>
</dbReference>
<dbReference type="InterPro" id="IPR035994">
    <property type="entry name" value="Nucleoside_phosphorylase_sf"/>
</dbReference>
<evidence type="ECO:0000313" key="2">
    <source>
        <dbReference type="EMBL" id="THW60743.1"/>
    </source>
</evidence>
<proteinExistence type="predicted"/>
<protein>
    <submittedName>
        <fullName evidence="2">Purine and uridine phosphorylase</fullName>
    </submittedName>
</protein>
<dbReference type="Proteomes" id="UP000310421">
    <property type="component" value="Unassembled WGS sequence"/>
</dbReference>
<dbReference type="EMBL" id="QZAN01000057">
    <property type="protein sequence ID" value="THW60743.1"/>
    <property type="molecule type" value="Genomic_DNA"/>
</dbReference>
<dbReference type="PANTHER" id="PTHR46082:SF11">
    <property type="entry name" value="AAA+ ATPASE DOMAIN-CONTAINING PROTEIN-RELATED"/>
    <property type="match status" value="1"/>
</dbReference>
<organism evidence="2 3">
    <name type="scientific">Aureobasidium pullulans</name>
    <name type="common">Black yeast</name>
    <name type="synonym">Pullularia pullulans</name>
    <dbReference type="NCBI Taxonomy" id="5580"/>
    <lineage>
        <taxon>Eukaryota</taxon>
        <taxon>Fungi</taxon>
        <taxon>Dikarya</taxon>
        <taxon>Ascomycota</taxon>
        <taxon>Pezizomycotina</taxon>
        <taxon>Dothideomycetes</taxon>
        <taxon>Dothideomycetidae</taxon>
        <taxon>Dothideales</taxon>
        <taxon>Saccotheciaceae</taxon>
        <taxon>Aureobasidium</taxon>
    </lineage>
</organism>
<dbReference type="GO" id="GO:0003824">
    <property type="term" value="F:catalytic activity"/>
    <property type="evidence" value="ECO:0007669"/>
    <property type="project" value="InterPro"/>
</dbReference>
<dbReference type="SUPFAM" id="SSF53167">
    <property type="entry name" value="Purine and uridine phosphorylases"/>
    <property type="match status" value="1"/>
</dbReference>
<dbReference type="InterPro" id="IPR000845">
    <property type="entry name" value="Nucleoside_phosphorylase_d"/>
</dbReference>
<reference evidence="2 3" key="1">
    <citation type="submission" date="2018-10" db="EMBL/GenBank/DDBJ databases">
        <title>Fifty Aureobasidium pullulans genomes reveal a recombining polyextremotolerant generalist.</title>
        <authorList>
            <person name="Gostincar C."/>
            <person name="Turk M."/>
            <person name="Zajc J."/>
            <person name="Gunde-Cimerman N."/>
        </authorList>
    </citation>
    <scope>NUCLEOTIDE SEQUENCE [LARGE SCALE GENOMIC DNA]</scope>
    <source>
        <strain evidence="2 3">EXF-10751</strain>
    </source>
</reference>
<sequence length="346" mass="37842">MAAYAKLTHVADGKVTRNGCRATVLTEAGTSRPSIMDYKIGWISALPFEAAAAELMLDEQHEELPYDPHDPTLYSLGRVGKHNVVIACLPAGQPGLAAATAVAKGMRNKFRSIKFGFMVGIGGGVPNGSDIRLGDVVVSQPNLEHGGVVQYDMGKAEEGGHFRRTGHLDKPPKLLLGVLSRVQVNHERGRRTYHTHMQRFSEDDNLESFTRPTAEPDLLFKATYPHVDSLNCSDCDTSQTISRPLRNTKIASTRIHYGTIASGNQVIKDAATRDRIVKDLGGRILCFEMEAAGLMNDFPCLVVRGVSDYCDSHKCDRWQRYAAASAAAYTRELLLLMPSDEVAGQT</sequence>